<dbReference type="EMBL" id="CAUEEQ010028574">
    <property type="protein sequence ID" value="CAJ0948478.1"/>
    <property type="molecule type" value="Genomic_DNA"/>
</dbReference>
<protein>
    <submittedName>
        <fullName evidence="1">Uncharacterized protein</fullName>
    </submittedName>
</protein>
<keyword evidence="2" id="KW-1185">Reference proteome</keyword>
<gene>
    <name evidence="1" type="ORF">RIMI_LOCUS12180034</name>
</gene>
<reference evidence="1" key="1">
    <citation type="submission" date="2023-07" db="EMBL/GenBank/DDBJ databases">
        <authorList>
            <person name="Stuckert A."/>
        </authorList>
    </citation>
    <scope>NUCLEOTIDE SEQUENCE</scope>
</reference>
<dbReference type="Proteomes" id="UP001176940">
    <property type="component" value="Unassembled WGS sequence"/>
</dbReference>
<proteinExistence type="predicted"/>
<evidence type="ECO:0000313" key="2">
    <source>
        <dbReference type="Proteomes" id="UP001176940"/>
    </source>
</evidence>
<evidence type="ECO:0000313" key="1">
    <source>
        <dbReference type="EMBL" id="CAJ0948478.1"/>
    </source>
</evidence>
<comment type="caution">
    <text evidence="1">The sequence shown here is derived from an EMBL/GenBank/DDBJ whole genome shotgun (WGS) entry which is preliminary data.</text>
</comment>
<name>A0ABN9LR27_9NEOB</name>
<accession>A0ABN9LR27</accession>
<organism evidence="1 2">
    <name type="scientific">Ranitomeya imitator</name>
    <name type="common">mimic poison frog</name>
    <dbReference type="NCBI Taxonomy" id="111125"/>
    <lineage>
        <taxon>Eukaryota</taxon>
        <taxon>Metazoa</taxon>
        <taxon>Chordata</taxon>
        <taxon>Craniata</taxon>
        <taxon>Vertebrata</taxon>
        <taxon>Euteleostomi</taxon>
        <taxon>Amphibia</taxon>
        <taxon>Batrachia</taxon>
        <taxon>Anura</taxon>
        <taxon>Neobatrachia</taxon>
        <taxon>Hyloidea</taxon>
        <taxon>Dendrobatidae</taxon>
        <taxon>Dendrobatinae</taxon>
        <taxon>Ranitomeya</taxon>
    </lineage>
</organism>
<sequence length="210" mass="23884">MSEIHLAWAKQKVPSISAVPEMDRQLGSRLPKLPGSLLRRVVPEPIGFLSKESPPDGIQDEQQSFSLHLQVAKMLTDYEWISSEKHLFGLENTAYDFKANNPKAAGQRLQKLQEMKEKLGRNVNMRAMNMLTQAEERVSWWFFLVERGCSLALKVKLSPQNRSIEVILKAMRFYELSQAKGVNGEEQGPKKLNLVGLRQIEGEINVVKIL</sequence>